<evidence type="ECO:0000313" key="7">
    <source>
        <dbReference type="EMBL" id="KAL1894408.1"/>
    </source>
</evidence>
<feature type="compositionally biased region" description="Basic and acidic residues" evidence="5">
    <location>
        <begin position="340"/>
        <end position="354"/>
    </location>
</feature>
<evidence type="ECO:0000256" key="5">
    <source>
        <dbReference type="SAM" id="MobiDB-lite"/>
    </source>
</evidence>
<comment type="subcellular location">
    <subcellularLocation>
        <location evidence="1">Mitochondrion</location>
    </subcellularLocation>
</comment>
<evidence type="ECO:0000256" key="3">
    <source>
        <dbReference type="ARBA" id="ARBA00023128"/>
    </source>
</evidence>
<name>A0ABR3Z1I3_9PEZI</name>
<dbReference type="Proteomes" id="UP001583186">
    <property type="component" value="Unassembled WGS sequence"/>
</dbReference>
<accession>A0ABR3Z1I3</accession>
<feature type="compositionally biased region" description="Low complexity" evidence="5">
    <location>
        <begin position="300"/>
        <end position="326"/>
    </location>
</feature>
<sequence>MRATLIRPAKGFWGRSYDELKRLSGIAIRFEGVKGPSGPYELMSFRDPASLQDCKLMTDDEIGGFSTAELDWVPSSPSQALAAAAAASSSTPLSSYSTPPTGGYLRFHGSISTRLPSGRPDIQRTGYAAWRTADRQATVFGRSLWDVDSYAYLALRVRSDGRSYLVNVQTDSMVAPTDLHQHRLFARRPGQWETVVVPWSDFVRTNHGFVVEPQTELLRQKVRSVGLGLTDRVQGPFELCVARLWATNNPNEANGDGELPTETKHAVQEAEEKVAAEAAAAVTSQNQANSAESEVTVQIPFSQPTSTSASASTPSKSPVTTASASSEPHQPLKNKKGRPVRWDTDKEPPQQEKS</sequence>
<organism evidence="7 8">
    <name type="scientific">Sporothrix stenoceras</name>
    <dbReference type="NCBI Taxonomy" id="5173"/>
    <lineage>
        <taxon>Eukaryota</taxon>
        <taxon>Fungi</taxon>
        <taxon>Dikarya</taxon>
        <taxon>Ascomycota</taxon>
        <taxon>Pezizomycotina</taxon>
        <taxon>Sordariomycetes</taxon>
        <taxon>Sordariomycetidae</taxon>
        <taxon>Ophiostomatales</taxon>
        <taxon>Ophiostomataceae</taxon>
        <taxon>Sporothrix</taxon>
    </lineage>
</organism>
<dbReference type="PANTHER" id="PTHR13194:SF18">
    <property type="entry name" value="COMPLEX I INTERMEDIATE-ASSOCIATED PROTEIN 30, MITOCHONDRIAL"/>
    <property type="match status" value="1"/>
</dbReference>
<protein>
    <recommendedName>
        <fullName evidence="6">NADH:ubiquinone oxidoreductase intermediate-associated protein 30 domain-containing protein</fullName>
    </recommendedName>
</protein>
<gene>
    <name evidence="7" type="ORF">Sste5346_005910</name>
</gene>
<keyword evidence="3" id="KW-0496">Mitochondrion</keyword>
<proteinExistence type="inferred from homology"/>
<dbReference type="InterPro" id="IPR013857">
    <property type="entry name" value="NADH-UbQ_OxRdtase-assoc_prot30"/>
</dbReference>
<evidence type="ECO:0000256" key="2">
    <source>
        <dbReference type="ARBA" id="ARBA00007884"/>
    </source>
</evidence>
<evidence type="ECO:0000259" key="6">
    <source>
        <dbReference type="Pfam" id="PF08547"/>
    </source>
</evidence>
<dbReference type="EMBL" id="JAWCUI010000033">
    <property type="protein sequence ID" value="KAL1894408.1"/>
    <property type="molecule type" value="Genomic_DNA"/>
</dbReference>
<keyword evidence="4" id="KW-0143">Chaperone</keyword>
<keyword evidence="8" id="KW-1185">Reference proteome</keyword>
<dbReference type="Pfam" id="PF08547">
    <property type="entry name" value="CIA30"/>
    <property type="match status" value="1"/>
</dbReference>
<evidence type="ECO:0000256" key="1">
    <source>
        <dbReference type="ARBA" id="ARBA00004173"/>
    </source>
</evidence>
<comment type="caution">
    <text evidence="7">The sequence shown here is derived from an EMBL/GenBank/DDBJ whole genome shotgun (WGS) entry which is preliminary data.</text>
</comment>
<feature type="domain" description="NADH:ubiquinone oxidoreductase intermediate-associated protein 30" evidence="6">
    <location>
        <begin position="44"/>
        <end position="241"/>
    </location>
</feature>
<evidence type="ECO:0000256" key="4">
    <source>
        <dbReference type="ARBA" id="ARBA00023186"/>
    </source>
</evidence>
<comment type="similarity">
    <text evidence="2">Belongs to the CIA30 family.</text>
</comment>
<feature type="region of interest" description="Disordered" evidence="5">
    <location>
        <begin position="285"/>
        <end position="354"/>
    </location>
</feature>
<reference evidence="7 8" key="1">
    <citation type="journal article" date="2024" name="IMA Fungus">
        <title>IMA Genome - F19 : A genome assembly and annotation guide to empower mycologists, including annotated draft genome sequences of Ceratocystis pirilliformis, Diaporthe australafricana, Fusarium ophioides, Paecilomyces lecythidis, and Sporothrix stenoceras.</title>
        <authorList>
            <person name="Aylward J."/>
            <person name="Wilson A.M."/>
            <person name="Visagie C.M."/>
            <person name="Spraker J."/>
            <person name="Barnes I."/>
            <person name="Buitendag C."/>
            <person name="Ceriani C."/>
            <person name="Del Mar Angel L."/>
            <person name="du Plessis D."/>
            <person name="Fuchs T."/>
            <person name="Gasser K."/>
            <person name="Kramer D."/>
            <person name="Li W."/>
            <person name="Munsamy K."/>
            <person name="Piso A."/>
            <person name="Price J.L."/>
            <person name="Sonnekus B."/>
            <person name="Thomas C."/>
            <person name="van der Nest A."/>
            <person name="van Dijk A."/>
            <person name="van Heerden A."/>
            <person name="van Vuuren N."/>
            <person name="Yilmaz N."/>
            <person name="Duong T.A."/>
            <person name="van der Merwe N.A."/>
            <person name="Wingfield M.J."/>
            <person name="Wingfield B.D."/>
        </authorList>
    </citation>
    <scope>NUCLEOTIDE SEQUENCE [LARGE SCALE GENOMIC DNA]</scope>
    <source>
        <strain evidence="7 8">CMW 5346</strain>
    </source>
</reference>
<dbReference type="SUPFAM" id="SSF49785">
    <property type="entry name" value="Galactose-binding domain-like"/>
    <property type="match status" value="1"/>
</dbReference>
<dbReference type="InterPro" id="IPR008979">
    <property type="entry name" value="Galactose-bd-like_sf"/>
</dbReference>
<dbReference type="InterPro" id="IPR039131">
    <property type="entry name" value="NDUFAF1"/>
</dbReference>
<dbReference type="PANTHER" id="PTHR13194">
    <property type="entry name" value="COMPLEX I INTERMEDIATE-ASSOCIATED PROTEIN 30"/>
    <property type="match status" value="1"/>
</dbReference>
<evidence type="ECO:0000313" key="8">
    <source>
        <dbReference type="Proteomes" id="UP001583186"/>
    </source>
</evidence>